<evidence type="ECO:0000256" key="13">
    <source>
        <dbReference type="RuleBase" id="RU004224"/>
    </source>
</evidence>
<evidence type="ECO:0000313" key="17">
    <source>
        <dbReference type="Proteomes" id="UP001016761"/>
    </source>
</evidence>
<dbReference type="InterPro" id="IPR002755">
    <property type="entry name" value="DNA_primase_S"/>
</dbReference>
<dbReference type="NCBIfam" id="TIGR00335">
    <property type="entry name" value="primase_sml"/>
    <property type="match status" value="1"/>
</dbReference>
<comment type="subunit">
    <text evidence="11">Heterodimer of a small subunit (PriS) and a large subunit (PriL).</text>
</comment>
<dbReference type="Proteomes" id="UP001016761">
    <property type="component" value="Unassembled WGS sequence"/>
</dbReference>
<comment type="caution">
    <text evidence="14">The sequence shown here is derived from an EMBL/GenBank/DDBJ whole genome shotgun (WGS) entry which is preliminary data.</text>
</comment>
<dbReference type="NCBIfam" id="NF001639">
    <property type="entry name" value="PRK00419.1-1"/>
    <property type="match status" value="1"/>
</dbReference>
<keyword evidence="3 11" id="KW-0639">Primosome</keyword>
<dbReference type="OrthoDB" id="31125at2157"/>
<comment type="similarity">
    <text evidence="1 11 12">Belongs to the eukaryotic-type primase small subunit family.</text>
</comment>
<dbReference type="Gene3D" id="3.90.920.10">
    <property type="entry name" value="DNA primase, PRIM domain"/>
    <property type="match status" value="1"/>
</dbReference>
<comment type="cofactor">
    <cofactor evidence="11">
        <name>Mg(2+)</name>
        <dbReference type="ChEBI" id="CHEBI:18420"/>
    </cofactor>
    <cofactor evidence="11">
        <name>Mn(2+)</name>
        <dbReference type="ChEBI" id="CHEBI:29035"/>
    </cofactor>
</comment>
<evidence type="ECO:0000256" key="12">
    <source>
        <dbReference type="RuleBase" id="RU003514"/>
    </source>
</evidence>
<dbReference type="GO" id="GO:0000428">
    <property type="term" value="C:DNA-directed RNA polymerase complex"/>
    <property type="evidence" value="ECO:0007669"/>
    <property type="project" value="UniProtKB-KW"/>
</dbReference>
<protein>
    <recommendedName>
        <fullName evidence="11">DNA primase small subunit PriS</fullName>
        <ecNumber evidence="11">2.7.7.-</ecNumber>
    </recommendedName>
</protein>
<evidence type="ECO:0000313" key="16">
    <source>
        <dbReference type="Proteomes" id="UP000728647"/>
    </source>
</evidence>
<dbReference type="SUPFAM" id="SSF56747">
    <property type="entry name" value="Prim-pol domain"/>
    <property type="match status" value="1"/>
</dbReference>
<evidence type="ECO:0000256" key="7">
    <source>
        <dbReference type="ARBA" id="ARBA00022723"/>
    </source>
</evidence>
<feature type="active site" evidence="11">
    <location>
        <position position="100"/>
    </location>
</feature>
<evidence type="ECO:0000256" key="6">
    <source>
        <dbReference type="ARBA" id="ARBA00022705"/>
    </source>
</evidence>
<evidence type="ECO:0000313" key="14">
    <source>
        <dbReference type="EMBL" id="NUB92823.1"/>
    </source>
</evidence>
<gene>
    <name evidence="11 14" type="primary">priS</name>
    <name evidence="14" type="ORF">HT576_17605</name>
    <name evidence="15" type="ORF">HTZ84_02870</name>
</gene>
<feature type="active site" evidence="11">
    <location>
        <position position="294"/>
    </location>
</feature>
<keyword evidence="2 11" id="KW-0240">DNA-directed RNA polymerase</keyword>
<dbReference type="PANTHER" id="PTHR10536">
    <property type="entry name" value="DNA PRIMASE SMALL SUBUNIT"/>
    <property type="match status" value="1"/>
</dbReference>
<dbReference type="CDD" id="cd04860">
    <property type="entry name" value="AE_Prim_S"/>
    <property type="match status" value="1"/>
</dbReference>
<feature type="active site" evidence="11">
    <location>
        <position position="98"/>
    </location>
</feature>
<dbReference type="EMBL" id="JABUQZ010000001">
    <property type="protein sequence ID" value="NUC71265.1"/>
    <property type="molecule type" value="Genomic_DNA"/>
</dbReference>
<keyword evidence="5 11" id="KW-0548">Nucleotidyltransferase</keyword>
<dbReference type="RefSeq" id="WP_174679306.1">
    <property type="nucleotide sequence ID" value="NZ_JABUQZ010000001.1"/>
</dbReference>
<dbReference type="EC" id="2.7.7.-" evidence="11"/>
<organism evidence="14 16">
    <name type="scientific">Haloterrigena gelatinilytica</name>
    <dbReference type="NCBI Taxonomy" id="2741724"/>
    <lineage>
        <taxon>Archaea</taxon>
        <taxon>Methanobacteriati</taxon>
        <taxon>Methanobacteriota</taxon>
        <taxon>Stenosarchaea group</taxon>
        <taxon>Halobacteria</taxon>
        <taxon>Halobacteriales</taxon>
        <taxon>Natrialbaceae</taxon>
        <taxon>Haloterrigena</taxon>
    </lineage>
</organism>
<dbReference type="GO" id="GO:0006269">
    <property type="term" value="P:DNA replication, synthesis of primer"/>
    <property type="evidence" value="ECO:0007669"/>
    <property type="project" value="UniProtKB-UniRule"/>
</dbReference>
<evidence type="ECO:0000256" key="2">
    <source>
        <dbReference type="ARBA" id="ARBA00022478"/>
    </source>
</evidence>
<dbReference type="GO" id="GO:0046872">
    <property type="term" value="F:metal ion binding"/>
    <property type="evidence" value="ECO:0007669"/>
    <property type="project" value="UniProtKB-KW"/>
</dbReference>
<evidence type="ECO:0000256" key="10">
    <source>
        <dbReference type="ARBA" id="ARBA00023211"/>
    </source>
</evidence>
<dbReference type="Pfam" id="PF01896">
    <property type="entry name" value="DNA_primase_S"/>
    <property type="match status" value="1"/>
</dbReference>
<evidence type="ECO:0000256" key="5">
    <source>
        <dbReference type="ARBA" id="ARBA00022695"/>
    </source>
</evidence>
<comment type="function">
    <text evidence="11">Catalytic subunit of DNA primase, an RNA polymerase that catalyzes the synthesis of short RNA molecules used as primers for DNA polymerase during DNA replication. The small subunit contains the primase catalytic core and has DNA synthesis activity on its own. Binding to the large subunit stabilizes and modulates the activity, increasing the rate of DNA synthesis while decreasing the length of the DNA fragments, and conferring RNA synthesis capability. The DNA polymerase activity may enable DNA primase to also catalyze primer extension after primer synthesis. May also play a role in DNA repair.</text>
</comment>
<evidence type="ECO:0000256" key="3">
    <source>
        <dbReference type="ARBA" id="ARBA00022515"/>
    </source>
</evidence>
<dbReference type="HAMAP" id="MF_00700">
    <property type="entry name" value="DNA_primase_sml_arc"/>
    <property type="match status" value="1"/>
</dbReference>
<comment type="function">
    <text evidence="13">RNA polymerase that catalyzes the synthesis of short RNA molecules used as primers for DNA polymerase during DNA replication.</text>
</comment>
<evidence type="ECO:0000313" key="15">
    <source>
        <dbReference type="EMBL" id="NUC71265.1"/>
    </source>
</evidence>
<dbReference type="GO" id="GO:0003899">
    <property type="term" value="F:DNA-directed RNA polymerase activity"/>
    <property type="evidence" value="ECO:0007669"/>
    <property type="project" value="UniProtKB-UniRule"/>
</dbReference>
<proteinExistence type="inferred from homology"/>
<dbReference type="EMBL" id="JABURA010000001">
    <property type="protein sequence ID" value="NUB92823.1"/>
    <property type="molecule type" value="Genomic_DNA"/>
</dbReference>
<keyword evidence="7 11" id="KW-0479">Metal-binding</keyword>
<keyword evidence="17" id="KW-1185">Reference proteome</keyword>
<keyword evidence="4 11" id="KW-0808">Transferase</keyword>
<keyword evidence="8 11" id="KW-0460">Magnesium</keyword>
<name>A0A8J8GP85_9EURY</name>
<reference evidence="14 17" key="1">
    <citation type="submission" date="2020-06" db="EMBL/GenBank/DDBJ databases">
        <title>Haloterrigena sp. nov., an extremely halophilic archaeon isolated from a saline sediment.</title>
        <authorList>
            <person name="Liu B.-B."/>
        </authorList>
    </citation>
    <scope>NUCLEOTIDE SEQUENCE</scope>
    <source>
        <strain evidence="14">SYSU A121-1</strain>
        <strain evidence="15 17">SYSU A558-1</strain>
    </source>
</reference>
<evidence type="ECO:0000256" key="8">
    <source>
        <dbReference type="ARBA" id="ARBA00022842"/>
    </source>
</evidence>
<dbReference type="GO" id="GO:1990077">
    <property type="term" value="C:primosome complex"/>
    <property type="evidence" value="ECO:0007669"/>
    <property type="project" value="UniProtKB-KW"/>
</dbReference>
<keyword evidence="10 11" id="KW-0464">Manganese</keyword>
<dbReference type="InterPro" id="IPR014052">
    <property type="entry name" value="DNA_primase_ssu_euk/arc"/>
</dbReference>
<keyword evidence="9 11" id="KW-0804">Transcription</keyword>
<dbReference type="Proteomes" id="UP000728647">
    <property type="component" value="Unassembled WGS sequence"/>
</dbReference>
<evidence type="ECO:0000256" key="9">
    <source>
        <dbReference type="ARBA" id="ARBA00023163"/>
    </source>
</evidence>
<sequence>MEERTRAYLRGRFRDHYRRTEITPPPAANEREWGFIPWTEGPDTTMVRHRSLLELGDLSEFLVRKRPRHVYFSAGRFRDPGASSMNAKDWQSADLVFDLDADHLPSVTLGEDSYAEMLAKCKGALFRLLDFLEDDFGFEDLEIVFSGGRGYHVHVRDETVLRLDREHRREIVDYVRGIGLEYEHLIETETVAGLGRKTPTERRTLEIEGGWGKRTHAHLMTFVDGLLEMDDDDALERLQEFDGIGEGKAEATLNAARNNREQLAAGNVTVHTAVSQLAERFAERTVADDNAPIDEPVTTDTNRLIRLPGSLHGGSGLQTVRLERDELDAFDPLVDAVPDTFRGHEITVDVTDPGEVELGGDSFTVTDGDQSLPEYVAVFLMARGRAEKEKE</sequence>
<evidence type="ECO:0000256" key="4">
    <source>
        <dbReference type="ARBA" id="ARBA00022679"/>
    </source>
</evidence>
<accession>A0A8J8GP85</accession>
<keyword evidence="6 11" id="KW-0235">DNA replication</keyword>
<evidence type="ECO:0000256" key="11">
    <source>
        <dbReference type="HAMAP-Rule" id="MF_00700"/>
    </source>
</evidence>
<dbReference type="AlphaFoldDB" id="A0A8J8GP85"/>
<dbReference type="InterPro" id="IPR023639">
    <property type="entry name" value="DNA_primase_ssu_PriS"/>
</dbReference>
<evidence type="ECO:0000256" key="1">
    <source>
        <dbReference type="ARBA" id="ARBA00009762"/>
    </source>
</evidence>